<dbReference type="InterPro" id="IPR029044">
    <property type="entry name" value="Nucleotide-diphossugar_trans"/>
</dbReference>
<dbReference type="InterPro" id="IPR005835">
    <property type="entry name" value="NTP_transferase_dom"/>
</dbReference>
<dbReference type="Proteomes" id="UP000276741">
    <property type="component" value="Chromosome"/>
</dbReference>
<dbReference type="PANTHER" id="PTHR22572">
    <property type="entry name" value="SUGAR-1-PHOSPHATE GUANYL TRANSFERASE"/>
    <property type="match status" value="1"/>
</dbReference>
<dbReference type="RefSeq" id="WP_126450770.1">
    <property type="nucleotide sequence ID" value="NZ_AP018553.1"/>
</dbReference>
<dbReference type="Gene3D" id="3.90.550.10">
    <property type="entry name" value="Spore Coat Polysaccharide Biosynthesis Protein SpsA, Chain A"/>
    <property type="match status" value="1"/>
</dbReference>
<reference evidence="4" key="2">
    <citation type="submission" date="2018-04" db="EMBL/GenBank/DDBJ databases">
        <title>Complete genome sequence of Sulfodiicoccus acidiphilus strain HS-1.</title>
        <authorList>
            <person name="Sakai H.D."/>
            <person name="Kurosawa N."/>
        </authorList>
    </citation>
    <scope>NUCLEOTIDE SEQUENCE [LARGE SCALE GENOMIC DNA]</scope>
    <source>
        <strain evidence="4">HS-1</strain>
    </source>
</reference>
<protein>
    <submittedName>
        <fullName evidence="2">Nucleotidyltransferase</fullName>
    </submittedName>
</protein>
<evidence type="ECO:0000313" key="2">
    <source>
        <dbReference type="EMBL" id="BBD73534.1"/>
    </source>
</evidence>
<reference evidence="2" key="3">
    <citation type="journal article" date="2019" name="BMC Res. Notes">
        <title>Complete genome sequence of the Sulfodiicoccus acidiphilus strain HS-1T, the first crenarchaeon that lacks polB3, isolated from an acidic hot spring in Ohwaku-dani, Hakone, Japan.</title>
        <authorList>
            <person name="Sakai H.D."/>
            <person name="Kurosawa N."/>
        </authorList>
    </citation>
    <scope>NUCLEOTIDE SEQUENCE</scope>
    <source>
        <strain evidence="2">HS-1</strain>
    </source>
</reference>
<organism evidence="2 4">
    <name type="scientific">Sulfodiicoccus acidiphilus</name>
    <dbReference type="NCBI Taxonomy" id="1670455"/>
    <lineage>
        <taxon>Archaea</taxon>
        <taxon>Thermoproteota</taxon>
        <taxon>Thermoprotei</taxon>
        <taxon>Sulfolobales</taxon>
        <taxon>Sulfolobaceae</taxon>
        <taxon>Sulfodiicoccus</taxon>
    </lineage>
</organism>
<gene>
    <name evidence="3" type="ORF">GCM10007116_07780</name>
    <name evidence="2" type="ORF">HS1genome_1923</name>
</gene>
<dbReference type="EMBL" id="AP018553">
    <property type="protein sequence ID" value="BBD73534.1"/>
    <property type="molecule type" value="Genomic_DNA"/>
</dbReference>
<reference evidence="3" key="1">
    <citation type="journal article" date="2014" name="Int. J. Syst. Evol. Microbiol.">
        <title>Complete genome sequence of Corynebacterium casei LMG S-19264T (=DSM 44701T), isolated from a smear-ripened cheese.</title>
        <authorList>
            <consortium name="US DOE Joint Genome Institute (JGI-PGF)"/>
            <person name="Walter F."/>
            <person name="Albersmeier A."/>
            <person name="Kalinowski J."/>
            <person name="Ruckert C."/>
        </authorList>
    </citation>
    <scope>NUCLEOTIDE SEQUENCE</scope>
    <source>
        <strain evidence="3">JCM 31740</strain>
    </source>
</reference>
<evidence type="ECO:0000313" key="3">
    <source>
        <dbReference type="EMBL" id="GGT92479.1"/>
    </source>
</evidence>
<evidence type="ECO:0000259" key="1">
    <source>
        <dbReference type="Pfam" id="PF00483"/>
    </source>
</evidence>
<name>A0A348B5T2_9CREN</name>
<proteinExistence type="predicted"/>
<feature type="domain" description="Nucleotidyl transferase" evidence="1">
    <location>
        <begin position="2"/>
        <end position="220"/>
    </location>
</feature>
<dbReference type="KEGG" id="sacd:HS1genome_1923"/>
<reference evidence="3" key="4">
    <citation type="submission" date="2020-09" db="EMBL/GenBank/DDBJ databases">
        <authorList>
            <person name="Sun Q."/>
            <person name="Ohkuma M."/>
        </authorList>
    </citation>
    <scope>NUCLEOTIDE SEQUENCE</scope>
    <source>
        <strain evidence="3">JCM 31740</strain>
    </source>
</reference>
<dbReference type="SUPFAM" id="SSF53448">
    <property type="entry name" value="Nucleotide-diphospho-sugar transferases"/>
    <property type="match status" value="1"/>
</dbReference>
<dbReference type="EMBL" id="BMQS01000006">
    <property type="protein sequence ID" value="GGT92479.1"/>
    <property type="molecule type" value="Genomic_DNA"/>
</dbReference>
<keyword evidence="2" id="KW-0808">Transferase</keyword>
<dbReference type="Pfam" id="PF00483">
    <property type="entry name" value="NTP_transferase"/>
    <property type="match status" value="1"/>
</dbReference>
<dbReference type="Proteomes" id="UP000616143">
    <property type="component" value="Unassembled WGS sequence"/>
</dbReference>
<dbReference type="CDD" id="cd04181">
    <property type="entry name" value="NTP_transferase"/>
    <property type="match status" value="1"/>
</dbReference>
<sequence>MKAVILAGGQGKRLRPFTEDKPKPLIELAGRPIIEWQILWLREQGIRSFVVLAGYRRERLIEYLGGGKRLGVSVAFSVEDEPLGTAGALKNAAHLLNEEFLVVNGDVITDVKVASMSLNGEVASMVLVPLRSPYGVVYTKDDHVVRFEEKPLLGDYWINAGVYLMSPRVVEYLPDKGDLEKTTFPELASKGLLRAVKTHSYWRSIDSVKDVEEVSRDLEEGKVLNLRSP</sequence>
<dbReference type="InterPro" id="IPR050486">
    <property type="entry name" value="Mannose-1P_guanyltransferase"/>
</dbReference>
<evidence type="ECO:0000313" key="4">
    <source>
        <dbReference type="Proteomes" id="UP000276741"/>
    </source>
</evidence>
<dbReference type="GeneID" id="38667390"/>
<accession>A0A348B5T2</accession>
<dbReference type="OrthoDB" id="15372at2157"/>
<dbReference type="GO" id="GO:0016740">
    <property type="term" value="F:transferase activity"/>
    <property type="evidence" value="ECO:0007669"/>
    <property type="project" value="UniProtKB-KW"/>
</dbReference>
<dbReference type="AlphaFoldDB" id="A0A348B5T2"/>
<keyword evidence="4" id="KW-1185">Reference proteome</keyword>